<comment type="caution">
    <text evidence="1">The sequence shown here is derived from an EMBL/GenBank/DDBJ whole genome shotgun (WGS) entry which is preliminary data.</text>
</comment>
<dbReference type="Gene3D" id="3.90.320.10">
    <property type="match status" value="1"/>
</dbReference>
<dbReference type="InterPro" id="IPR026350">
    <property type="entry name" value="GxxExxY"/>
</dbReference>
<proteinExistence type="predicted"/>
<dbReference type="AlphaFoldDB" id="A0A7C3UQ02"/>
<evidence type="ECO:0000313" key="1">
    <source>
        <dbReference type="EMBL" id="HGE99605.1"/>
    </source>
</evidence>
<dbReference type="InterPro" id="IPR011604">
    <property type="entry name" value="PDDEXK-like_dom_sf"/>
</dbReference>
<accession>A0A7C3UQ02</accession>
<dbReference type="NCBIfam" id="TIGR04256">
    <property type="entry name" value="GxxExxY"/>
    <property type="match status" value="1"/>
</dbReference>
<dbReference type="Pfam" id="PF13366">
    <property type="entry name" value="PDDEXK_3"/>
    <property type="match status" value="1"/>
</dbReference>
<name>A0A7C3UQ02_UNCW3</name>
<sequence>MDWLKEVEEAGKEVLSILGGGYTEDVYEEALAHELRLRKIPYERQRNFEIIYKGYRVGEGRADLILNPFWARKEGEEIVLELKAFKNITESHRRQVQVYMVSLNIDAGAVLTFGDEVLLEIVEKPKRVLDKNVTKPIKTKKGLPTLLKEAAEGVYKYFGVEFIYREKGLEIFPKAIGVEMRLNGIDFSFNTYPILYKHHQVSEYSFDFVFPTGEVAKVHYYKKAEEIDDQEEEMRFYLNQFKLNRGYLIGIPSKEGNKVLLRVV</sequence>
<organism evidence="1">
    <name type="scientific">candidate division WOR-3 bacterium</name>
    <dbReference type="NCBI Taxonomy" id="2052148"/>
    <lineage>
        <taxon>Bacteria</taxon>
        <taxon>Bacteria division WOR-3</taxon>
    </lineage>
</organism>
<gene>
    <name evidence="1" type="ORF">ENX07_06005</name>
</gene>
<reference evidence="1" key="1">
    <citation type="journal article" date="2020" name="mSystems">
        <title>Genome- and Community-Level Interaction Insights into Carbon Utilization and Element Cycling Functions of Hydrothermarchaeota in Hydrothermal Sediment.</title>
        <authorList>
            <person name="Zhou Z."/>
            <person name="Liu Y."/>
            <person name="Xu W."/>
            <person name="Pan J."/>
            <person name="Luo Z.H."/>
            <person name="Li M."/>
        </authorList>
    </citation>
    <scope>NUCLEOTIDE SEQUENCE [LARGE SCALE GENOMIC DNA]</scope>
    <source>
        <strain evidence="1">SpSt-906</strain>
    </source>
</reference>
<dbReference type="EMBL" id="DTMQ01000039">
    <property type="protein sequence ID" value="HGE99605.1"/>
    <property type="molecule type" value="Genomic_DNA"/>
</dbReference>
<protein>
    <submittedName>
        <fullName evidence="1">GxxExxY protein</fullName>
    </submittedName>
</protein>